<dbReference type="Proteomes" id="UP000032180">
    <property type="component" value="Chromosome 9"/>
</dbReference>
<sequence length="97" mass="10279">MFIGSQMVIIAASASREAPRDGDAAATALLRELMEHEVAVELGLAGDDVDSISADICSPACQTCMNACLIKCLSKPYCFEDCIITDECFTLITAVTV</sequence>
<dbReference type="AlphaFoldDB" id="A0A0D9XDT3"/>
<dbReference type="EnsemblPlants" id="LPERR09G07340.1">
    <property type="protein sequence ID" value="LPERR09G07340.1"/>
    <property type="gene ID" value="LPERR09G07340"/>
</dbReference>
<proteinExistence type="predicted"/>
<protein>
    <submittedName>
        <fullName evidence="1">Uncharacterized protein</fullName>
    </submittedName>
</protein>
<evidence type="ECO:0000313" key="1">
    <source>
        <dbReference type="EnsemblPlants" id="LPERR09G07340.1"/>
    </source>
</evidence>
<keyword evidence="2" id="KW-1185">Reference proteome</keyword>
<evidence type="ECO:0000313" key="2">
    <source>
        <dbReference type="Proteomes" id="UP000032180"/>
    </source>
</evidence>
<dbReference type="Gramene" id="LPERR09G07340.1">
    <property type="protein sequence ID" value="LPERR09G07340.1"/>
    <property type="gene ID" value="LPERR09G07340"/>
</dbReference>
<reference evidence="1 2" key="1">
    <citation type="submission" date="2012-08" db="EMBL/GenBank/DDBJ databases">
        <title>Oryza genome evolution.</title>
        <authorList>
            <person name="Wing R.A."/>
        </authorList>
    </citation>
    <scope>NUCLEOTIDE SEQUENCE</scope>
</reference>
<accession>A0A0D9XDT3</accession>
<reference evidence="1" key="3">
    <citation type="submission" date="2015-04" db="UniProtKB">
        <authorList>
            <consortium name="EnsemblPlants"/>
        </authorList>
    </citation>
    <scope>IDENTIFICATION</scope>
</reference>
<reference evidence="2" key="2">
    <citation type="submission" date="2013-12" db="EMBL/GenBank/DDBJ databases">
        <authorList>
            <person name="Yu Y."/>
            <person name="Lee S."/>
            <person name="de Baynast K."/>
            <person name="Wissotski M."/>
            <person name="Liu L."/>
            <person name="Talag J."/>
            <person name="Goicoechea J."/>
            <person name="Angelova A."/>
            <person name="Jetty R."/>
            <person name="Kudrna D."/>
            <person name="Golser W."/>
            <person name="Rivera L."/>
            <person name="Zhang J."/>
            <person name="Wing R."/>
        </authorList>
    </citation>
    <scope>NUCLEOTIDE SEQUENCE</scope>
</reference>
<dbReference type="HOGENOM" id="CLU_175862_0_0_1"/>
<organism evidence="1 2">
    <name type="scientific">Leersia perrieri</name>
    <dbReference type="NCBI Taxonomy" id="77586"/>
    <lineage>
        <taxon>Eukaryota</taxon>
        <taxon>Viridiplantae</taxon>
        <taxon>Streptophyta</taxon>
        <taxon>Embryophyta</taxon>
        <taxon>Tracheophyta</taxon>
        <taxon>Spermatophyta</taxon>
        <taxon>Magnoliopsida</taxon>
        <taxon>Liliopsida</taxon>
        <taxon>Poales</taxon>
        <taxon>Poaceae</taxon>
        <taxon>BOP clade</taxon>
        <taxon>Oryzoideae</taxon>
        <taxon>Oryzeae</taxon>
        <taxon>Oryzinae</taxon>
        <taxon>Leersia</taxon>
    </lineage>
</organism>
<name>A0A0D9XDT3_9ORYZ</name>